<feature type="chain" id="PRO_5021489170" description="EGF-like domain-containing protein" evidence="1">
    <location>
        <begin position="22"/>
        <end position="98"/>
    </location>
</feature>
<keyword evidence="1" id="KW-0732">Signal</keyword>
<gene>
    <name evidence="2" type="ORF">AVEN_10550_1</name>
</gene>
<dbReference type="EMBL" id="BGPR01016423">
    <property type="protein sequence ID" value="GBN72941.1"/>
    <property type="molecule type" value="Genomic_DNA"/>
</dbReference>
<dbReference type="OrthoDB" id="9908153at2759"/>
<evidence type="ECO:0000256" key="1">
    <source>
        <dbReference type="SAM" id="SignalP"/>
    </source>
</evidence>
<reference evidence="2 3" key="1">
    <citation type="journal article" date="2019" name="Sci. Rep.">
        <title>Orb-weaving spider Araneus ventricosus genome elucidates the spidroin gene catalogue.</title>
        <authorList>
            <person name="Kono N."/>
            <person name="Nakamura H."/>
            <person name="Ohtoshi R."/>
            <person name="Moran D.A.P."/>
            <person name="Shinohara A."/>
            <person name="Yoshida Y."/>
            <person name="Fujiwara M."/>
            <person name="Mori M."/>
            <person name="Tomita M."/>
            <person name="Arakawa K."/>
        </authorList>
    </citation>
    <scope>NUCLEOTIDE SEQUENCE [LARGE SCALE GENOMIC DNA]</scope>
</reference>
<keyword evidence="3" id="KW-1185">Reference proteome</keyword>
<comment type="caution">
    <text evidence="2">The sequence shown here is derived from an EMBL/GenBank/DDBJ whole genome shotgun (WGS) entry which is preliminary data.</text>
</comment>
<protein>
    <recommendedName>
        <fullName evidence="4">EGF-like domain-containing protein</fullName>
    </recommendedName>
</protein>
<sequence>MRFAGKEAILLLFINALHVQCGTVLRTQNINETDSVPSLKGYEWAACLCENGSCVSEDGKNICKCNPGYGNYTETKCKGMISTFHQLRKIYQRIKFFG</sequence>
<dbReference type="Proteomes" id="UP000499080">
    <property type="component" value="Unassembled WGS sequence"/>
</dbReference>
<evidence type="ECO:0000313" key="3">
    <source>
        <dbReference type="Proteomes" id="UP000499080"/>
    </source>
</evidence>
<proteinExistence type="predicted"/>
<dbReference type="AlphaFoldDB" id="A0A4Y2RB96"/>
<name>A0A4Y2RB96_ARAVE</name>
<evidence type="ECO:0008006" key="4">
    <source>
        <dbReference type="Google" id="ProtNLM"/>
    </source>
</evidence>
<accession>A0A4Y2RB96</accession>
<feature type="signal peptide" evidence="1">
    <location>
        <begin position="1"/>
        <end position="21"/>
    </location>
</feature>
<evidence type="ECO:0000313" key="2">
    <source>
        <dbReference type="EMBL" id="GBN72941.1"/>
    </source>
</evidence>
<organism evidence="2 3">
    <name type="scientific">Araneus ventricosus</name>
    <name type="common">Orbweaver spider</name>
    <name type="synonym">Epeira ventricosa</name>
    <dbReference type="NCBI Taxonomy" id="182803"/>
    <lineage>
        <taxon>Eukaryota</taxon>
        <taxon>Metazoa</taxon>
        <taxon>Ecdysozoa</taxon>
        <taxon>Arthropoda</taxon>
        <taxon>Chelicerata</taxon>
        <taxon>Arachnida</taxon>
        <taxon>Araneae</taxon>
        <taxon>Araneomorphae</taxon>
        <taxon>Entelegynae</taxon>
        <taxon>Araneoidea</taxon>
        <taxon>Araneidae</taxon>
        <taxon>Araneus</taxon>
    </lineage>
</organism>